<dbReference type="Proteomes" id="UP000828390">
    <property type="component" value="Unassembled WGS sequence"/>
</dbReference>
<dbReference type="Pfam" id="PF00643">
    <property type="entry name" value="zf-B_box"/>
    <property type="match status" value="2"/>
</dbReference>
<dbReference type="Gene3D" id="3.30.160.60">
    <property type="entry name" value="Classic Zinc Finger"/>
    <property type="match status" value="1"/>
</dbReference>
<feature type="domain" description="B box-type" evidence="2">
    <location>
        <begin position="16"/>
        <end position="60"/>
    </location>
</feature>
<organism evidence="3 4">
    <name type="scientific">Dreissena polymorpha</name>
    <name type="common">Zebra mussel</name>
    <name type="synonym">Mytilus polymorpha</name>
    <dbReference type="NCBI Taxonomy" id="45954"/>
    <lineage>
        <taxon>Eukaryota</taxon>
        <taxon>Metazoa</taxon>
        <taxon>Spiralia</taxon>
        <taxon>Lophotrochozoa</taxon>
        <taxon>Mollusca</taxon>
        <taxon>Bivalvia</taxon>
        <taxon>Autobranchia</taxon>
        <taxon>Heteroconchia</taxon>
        <taxon>Euheterodonta</taxon>
        <taxon>Imparidentia</taxon>
        <taxon>Neoheterodontei</taxon>
        <taxon>Myida</taxon>
        <taxon>Dreissenoidea</taxon>
        <taxon>Dreissenidae</taxon>
        <taxon>Dreissena</taxon>
    </lineage>
</organism>
<gene>
    <name evidence="3" type="ORF">DPMN_130066</name>
</gene>
<keyword evidence="1" id="KW-0862">Zinc</keyword>
<dbReference type="InterPro" id="IPR000315">
    <property type="entry name" value="Znf_B-box"/>
</dbReference>
<dbReference type="EMBL" id="JAIWYP010000005">
    <property type="protein sequence ID" value="KAH3828115.1"/>
    <property type="molecule type" value="Genomic_DNA"/>
</dbReference>
<evidence type="ECO:0000259" key="2">
    <source>
        <dbReference type="PROSITE" id="PS50119"/>
    </source>
</evidence>
<dbReference type="CDD" id="cd19756">
    <property type="entry name" value="Bbox2"/>
    <property type="match status" value="1"/>
</dbReference>
<feature type="domain" description="B box-type" evidence="2">
    <location>
        <begin position="75"/>
        <end position="112"/>
    </location>
</feature>
<reference evidence="3" key="2">
    <citation type="submission" date="2020-11" db="EMBL/GenBank/DDBJ databases">
        <authorList>
            <person name="McCartney M.A."/>
            <person name="Auch B."/>
            <person name="Kono T."/>
            <person name="Mallez S."/>
            <person name="Becker A."/>
            <person name="Gohl D.M."/>
            <person name="Silverstein K.A.T."/>
            <person name="Koren S."/>
            <person name="Bechman K.B."/>
            <person name="Herman A."/>
            <person name="Abrahante J.E."/>
            <person name="Garbe J."/>
        </authorList>
    </citation>
    <scope>NUCLEOTIDE SEQUENCE</scope>
    <source>
        <strain evidence="3">Duluth1</strain>
        <tissue evidence="3">Whole animal</tissue>
    </source>
</reference>
<comment type="caution">
    <text evidence="3">The sequence shown here is derived from an EMBL/GenBank/DDBJ whole genome shotgun (WGS) entry which is preliminary data.</text>
</comment>
<protein>
    <recommendedName>
        <fullName evidence="2">B box-type domain-containing protein</fullName>
    </recommendedName>
</protein>
<dbReference type="GO" id="GO:0008270">
    <property type="term" value="F:zinc ion binding"/>
    <property type="evidence" value="ECO:0007669"/>
    <property type="project" value="UniProtKB-KW"/>
</dbReference>
<evidence type="ECO:0000256" key="1">
    <source>
        <dbReference type="PROSITE-ProRule" id="PRU00024"/>
    </source>
</evidence>
<keyword evidence="1" id="KW-0479">Metal-binding</keyword>
<keyword evidence="1" id="KW-0863">Zinc-finger</keyword>
<sequence>MAANDQCPLEEESATAQDFTCDACHKGLAQFFCQECSKCFCDNCVKLHKQLFVDHERVLDRGRVAQWPVSTTALDRLEICSEHKEKKIQMFCEDHSELLCQTCISSQHRYVI</sequence>
<keyword evidence="4" id="KW-1185">Reference proteome</keyword>
<evidence type="ECO:0000313" key="3">
    <source>
        <dbReference type="EMBL" id="KAH3828115.1"/>
    </source>
</evidence>
<dbReference type="PROSITE" id="PS50119">
    <property type="entry name" value="ZF_BBOX"/>
    <property type="match status" value="2"/>
</dbReference>
<dbReference type="AlphaFoldDB" id="A0A9D4H407"/>
<name>A0A9D4H407_DREPO</name>
<dbReference type="SMART" id="SM00336">
    <property type="entry name" value="BBOX"/>
    <property type="match status" value="2"/>
</dbReference>
<accession>A0A9D4H407</accession>
<reference evidence="3" key="1">
    <citation type="journal article" date="2019" name="bioRxiv">
        <title>The Genome of the Zebra Mussel, Dreissena polymorpha: A Resource for Invasive Species Research.</title>
        <authorList>
            <person name="McCartney M.A."/>
            <person name="Auch B."/>
            <person name="Kono T."/>
            <person name="Mallez S."/>
            <person name="Zhang Y."/>
            <person name="Obille A."/>
            <person name="Becker A."/>
            <person name="Abrahante J.E."/>
            <person name="Garbe J."/>
            <person name="Badalamenti J.P."/>
            <person name="Herman A."/>
            <person name="Mangelson H."/>
            <person name="Liachko I."/>
            <person name="Sullivan S."/>
            <person name="Sone E.D."/>
            <person name="Koren S."/>
            <person name="Silverstein K.A.T."/>
            <person name="Beckman K.B."/>
            <person name="Gohl D.M."/>
        </authorList>
    </citation>
    <scope>NUCLEOTIDE SEQUENCE</scope>
    <source>
        <strain evidence="3">Duluth1</strain>
        <tissue evidence="3">Whole animal</tissue>
    </source>
</reference>
<dbReference type="SUPFAM" id="SSF57845">
    <property type="entry name" value="B-box zinc-binding domain"/>
    <property type="match status" value="1"/>
</dbReference>
<proteinExistence type="predicted"/>
<evidence type="ECO:0000313" key="4">
    <source>
        <dbReference type="Proteomes" id="UP000828390"/>
    </source>
</evidence>